<dbReference type="RefSeq" id="WP_272180448.1">
    <property type="nucleotide sequence ID" value="NZ_JAQOMS010000002.1"/>
</dbReference>
<dbReference type="Proteomes" id="UP001528411">
    <property type="component" value="Unassembled WGS sequence"/>
</dbReference>
<name>A0ABT5FBJ0_9GAMM</name>
<evidence type="ECO:0000313" key="2">
    <source>
        <dbReference type="EMBL" id="MDC2888897.1"/>
    </source>
</evidence>
<evidence type="ECO:0000313" key="3">
    <source>
        <dbReference type="Proteomes" id="UP001528411"/>
    </source>
</evidence>
<gene>
    <name evidence="2" type="ORF">PN838_09085</name>
</gene>
<feature type="compositionally biased region" description="Basic residues" evidence="1">
    <location>
        <begin position="33"/>
        <end position="52"/>
    </location>
</feature>
<feature type="compositionally biased region" description="Polar residues" evidence="1">
    <location>
        <begin position="1"/>
        <end position="19"/>
    </location>
</feature>
<accession>A0ABT5FBJ0</accession>
<organism evidence="2 3">
    <name type="scientific">Psychrosphaera algicola</name>
    <dbReference type="NCBI Taxonomy" id="3023714"/>
    <lineage>
        <taxon>Bacteria</taxon>
        <taxon>Pseudomonadati</taxon>
        <taxon>Pseudomonadota</taxon>
        <taxon>Gammaproteobacteria</taxon>
        <taxon>Alteromonadales</taxon>
        <taxon>Pseudoalteromonadaceae</taxon>
        <taxon>Psychrosphaera</taxon>
    </lineage>
</organism>
<feature type="region of interest" description="Disordered" evidence="1">
    <location>
        <begin position="1"/>
        <end position="52"/>
    </location>
</feature>
<keyword evidence="3" id="KW-1185">Reference proteome</keyword>
<dbReference type="EMBL" id="JAQOMS010000002">
    <property type="protein sequence ID" value="MDC2888897.1"/>
    <property type="molecule type" value="Genomic_DNA"/>
</dbReference>
<protein>
    <submittedName>
        <fullName evidence="2">Uncharacterized protein</fullName>
    </submittedName>
</protein>
<reference evidence="2 3" key="1">
    <citation type="submission" date="2023-01" db="EMBL/GenBank/DDBJ databases">
        <title>Psychrosphaera sp. nov., isolated from marine algae.</title>
        <authorList>
            <person name="Bayburt H."/>
            <person name="Choi B.J."/>
            <person name="Kim J.M."/>
            <person name="Choi D.G."/>
            <person name="Jeon C.O."/>
        </authorList>
    </citation>
    <scope>NUCLEOTIDE SEQUENCE [LARGE SCALE GENOMIC DNA]</scope>
    <source>
        <strain evidence="2 3">G1-22</strain>
    </source>
</reference>
<sequence>MSRNFRQANETNSDISWSSKNEDFNDEFDSSLHHKSKRYRSLHNSAARKKIEAKKRRDLFDDDYDNYN</sequence>
<comment type="caution">
    <text evidence="2">The sequence shown here is derived from an EMBL/GenBank/DDBJ whole genome shotgun (WGS) entry which is preliminary data.</text>
</comment>
<evidence type="ECO:0000256" key="1">
    <source>
        <dbReference type="SAM" id="MobiDB-lite"/>
    </source>
</evidence>
<proteinExistence type="predicted"/>